<comment type="caution">
    <text evidence="3">The sequence shown here is derived from an EMBL/GenBank/DDBJ whole genome shotgun (WGS) entry which is preliminary data.</text>
</comment>
<evidence type="ECO:0000313" key="3">
    <source>
        <dbReference type="EMBL" id="GAA0456823.1"/>
    </source>
</evidence>
<dbReference type="EMBL" id="BAAABY010000014">
    <property type="protein sequence ID" value="GAA0456823.1"/>
    <property type="molecule type" value="Genomic_DNA"/>
</dbReference>
<feature type="region of interest" description="Disordered" evidence="1">
    <location>
        <begin position="201"/>
        <end position="228"/>
    </location>
</feature>
<keyword evidence="2" id="KW-1133">Transmembrane helix</keyword>
<sequence length="228" mass="24077">MSRGRTLRMLLAHEGRWLASLGLWAVRRRDGAGPAARGVHAFGYARAQAPLVLGFAFVCLVETVGMSFLLAEWPVVHGIMLVLDVYTVLMALGLHAAAVTRPHLVGAGVLRVRNGARLDAVIPLALVATVRRDLRFPNGKPPAGVLEAATGGQTSVTVELSAPVTVVRRFMGAPEEVRTVRFHADDSRAAVTALREAAEAAREAAEETARTAAGTVREADAAPEPAAP</sequence>
<proteinExistence type="predicted"/>
<feature type="transmembrane region" description="Helical" evidence="2">
    <location>
        <begin position="51"/>
        <end position="69"/>
    </location>
</feature>
<dbReference type="Proteomes" id="UP001500909">
    <property type="component" value="Unassembled WGS sequence"/>
</dbReference>
<keyword evidence="2" id="KW-0472">Membrane</keyword>
<name>A0ABN0ZRM8_9ACTN</name>
<evidence type="ECO:0000313" key="4">
    <source>
        <dbReference type="Proteomes" id="UP001500909"/>
    </source>
</evidence>
<keyword evidence="2" id="KW-0812">Transmembrane</keyword>
<gene>
    <name evidence="3" type="ORF">GCM10010361_21060</name>
</gene>
<evidence type="ECO:0000256" key="2">
    <source>
        <dbReference type="SAM" id="Phobius"/>
    </source>
</evidence>
<keyword evidence="4" id="KW-1185">Reference proteome</keyword>
<evidence type="ECO:0000256" key="1">
    <source>
        <dbReference type="SAM" id="MobiDB-lite"/>
    </source>
</evidence>
<dbReference type="RefSeq" id="WP_346094703.1">
    <property type="nucleotide sequence ID" value="NZ_BAAABY010000014.1"/>
</dbReference>
<feature type="transmembrane region" description="Helical" evidence="2">
    <location>
        <begin position="75"/>
        <end position="94"/>
    </location>
</feature>
<protein>
    <recommendedName>
        <fullName evidence="5">Integral membrane protein</fullName>
    </recommendedName>
</protein>
<reference evidence="3 4" key="1">
    <citation type="journal article" date="2019" name="Int. J. Syst. Evol. Microbiol.">
        <title>The Global Catalogue of Microorganisms (GCM) 10K type strain sequencing project: providing services to taxonomists for standard genome sequencing and annotation.</title>
        <authorList>
            <consortium name="The Broad Institute Genomics Platform"/>
            <consortium name="The Broad Institute Genome Sequencing Center for Infectious Disease"/>
            <person name="Wu L."/>
            <person name="Ma J."/>
        </authorList>
    </citation>
    <scope>NUCLEOTIDE SEQUENCE [LARGE SCALE GENOMIC DNA]</scope>
    <source>
        <strain evidence="3 4">JCM 4805</strain>
    </source>
</reference>
<organism evidence="3 4">
    <name type="scientific">Streptomyces olivaceiscleroticus</name>
    <dbReference type="NCBI Taxonomy" id="68245"/>
    <lineage>
        <taxon>Bacteria</taxon>
        <taxon>Bacillati</taxon>
        <taxon>Actinomycetota</taxon>
        <taxon>Actinomycetes</taxon>
        <taxon>Kitasatosporales</taxon>
        <taxon>Streptomycetaceae</taxon>
        <taxon>Streptomyces</taxon>
    </lineage>
</organism>
<accession>A0ABN0ZRM8</accession>
<evidence type="ECO:0008006" key="5">
    <source>
        <dbReference type="Google" id="ProtNLM"/>
    </source>
</evidence>